<organism evidence="1 2">
    <name type="scientific">Acidisarcina polymorpha</name>
    <dbReference type="NCBI Taxonomy" id="2211140"/>
    <lineage>
        <taxon>Bacteria</taxon>
        <taxon>Pseudomonadati</taxon>
        <taxon>Acidobacteriota</taxon>
        <taxon>Terriglobia</taxon>
        <taxon>Terriglobales</taxon>
        <taxon>Acidobacteriaceae</taxon>
        <taxon>Acidisarcina</taxon>
    </lineage>
</organism>
<dbReference type="Gene3D" id="3.40.50.150">
    <property type="entry name" value="Vaccinia Virus protein VP39"/>
    <property type="match status" value="1"/>
</dbReference>
<dbReference type="KEGG" id="abas:ACPOL_3396"/>
<proteinExistence type="predicted"/>
<dbReference type="EMBL" id="CP030840">
    <property type="protein sequence ID" value="AXC12683.1"/>
    <property type="molecule type" value="Genomic_DNA"/>
</dbReference>
<dbReference type="SUPFAM" id="SSF53335">
    <property type="entry name" value="S-adenosyl-L-methionine-dependent methyltransferases"/>
    <property type="match status" value="1"/>
</dbReference>
<dbReference type="Pfam" id="PF13489">
    <property type="entry name" value="Methyltransf_23"/>
    <property type="match status" value="1"/>
</dbReference>
<dbReference type="CDD" id="cd02440">
    <property type="entry name" value="AdoMet_MTases"/>
    <property type="match status" value="1"/>
</dbReference>
<dbReference type="Proteomes" id="UP000253606">
    <property type="component" value="Chromosome"/>
</dbReference>
<accession>A0A2Z5G0I8</accession>
<keyword evidence="2" id="KW-1185">Reference proteome</keyword>
<reference evidence="1 2" key="1">
    <citation type="journal article" date="2018" name="Front. Microbiol.">
        <title>Hydrolytic Capabilities as a Key to Environmental Success: Chitinolytic and Cellulolytic Acidobacteria From Acidic Sub-arctic Soils and Boreal Peatlands.</title>
        <authorList>
            <person name="Belova S.E."/>
            <person name="Ravin N.V."/>
            <person name="Pankratov T.A."/>
            <person name="Rakitin A.L."/>
            <person name="Ivanova A.A."/>
            <person name="Beletsky A.V."/>
            <person name="Mardanov A.V."/>
            <person name="Sinninghe Damste J.S."/>
            <person name="Dedysh S.N."/>
        </authorList>
    </citation>
    <scope>NUCLEOTIDE SEQUENCE [LARGE SCALE GENOMIC DNA]</scope>
    <source>
        <strain evidence="1 2">SBC82</strain>
    </source>
</reference>
<evidence type="ECO:0000313" key="1">
    <source>
        <dbReference type="EMBL" id="AXC12683.1"/>
    </source>
</evidence>
<gene>
    <name evidence="1" type="ORF">ACPOL_3396</name>
</gene>
<evidence type="ECO:0000313" key="2">
    <source>
        <dbReference type="Proteomes" id="UP000253606"/>
    </source>
</evidence>
<sequence>MYPNEPPPESSAGTFRDPAGRLYEHDGRILREVYAHCAPLVLAQLQSPLVQRWIEQRRMVATRVLSFEPGRSAFLEHDRIFFPSYPWEWTPGQWMESASLTLELCQEAIAGGLILKDATPLNILFSGPVPMLVDVLSLEERDPQNPLWIAYGQFVRTFLLPLCAYVYLGWPLSATLQRRDGYEPYDLAPFLPRLGRWRNPLRSLVTLPCLLERNANAGRPQKQVSGELSTFALHRLLRSTRKLLLALTPVPRSSRWSAYTETASHYSFSDDGAKQAFVRRSLDRIQPARVLDVGANTGEYSRIAAASGADVVAWDTDVQAADLNWQTARRDSLRILPIVADFARPTPAVGWQNRECPSLLDRAKGRFDCVLMLGILHHLLLADQIPLHAILEQLSGLTKRWAILEWIPKEDSQFDGLCRGRQELYAHLDEGFFIKTLSSRFSLRDRCHLPNGRTLWLLEATA</sequence>
<protein>
    <submittedName>
        <fullName evidence="1">Nodulation protein noeA</fullName>
    </submittedName>
</protein>
<name>A0A2Z5G0I8_9BACT</name>
<dbReference type="AlphaFoldDB" id="A0A2Z5G0I8"/>
<dbReference type="InterPro" id="IPR029063">
    <property type="entry name" value="SAM-dependent_MTases_sf"/>
</dbReference>